<accession>A0A410FVC7</accession>
<feature type="binding site" evidence="8">
    <location>
        <position position="125"/>
    </location>
    <ligand>
        <name>Zn(2+)</name>
        <dbReference type="ChEBI" id="CHEBI:29105"/>
    </ligand>
</feature>
<comment type="similarity">
    <text evidence="1 5">Belongs to the metallo-dependent hydrolases superfamily. NagA family.</text>
</comment>
<dbReference type="PANTHER" id="PTHR11113">
    <property type="entry name" value="N-ACETYLGLUCOSAMINE-6-PHOSPHATE DEACETYLASE"/>
    <property type="match status" value="1"/>
</dbReference>
<dbReference type="AlphaFoldDB" id="A0A410FVC7"/>
<dbReference type="NCBIfam" id="TIGR00221">
    <property type="entry name" value="nagA"/>
    <property type="match status" value="1"/>
</dbReference>
<evidence type="ECO:0000256" key="2">
    <source>
        <dbReference type="ARBA" id="ARBA00022723"/>
    </source>
</evidence>
<dbReference type="SUPFAM" id="SSF51556">
    <property type="entry name" value="Metallo-dependent hydrolases"/>
    <property type="match status" value="1"/>
</dbReference>
<evidence type="ECO:0000256" key="6">
    <source>
        <dbReference type="PIRSR" id="PIRSR038994-1"/>
    </source>
</evidence>
<dbReference type="GO" id="GO:0046872">
    <property type="term" value="F:metal ion binding"/>
    <property type="evidence" value="ECO:0007669"/>
    <property type="project" value="UniProtKB-KW"/>
</dbReference>
<dbReference type="GO" id="GO:0008448">
    <property type="term" value="F:N-acetylglucosamine-6-phosphate deacetylase activity"/>
    <property type="evidence" value="ECO:0007669"/>
    <property type="project" value="InterPro"/>
</dbReference>
<keyword evidence="3 5" id="KW-0378">Hydrolase</keyword>
<name>A0A410FVC7_BIPS1</name>
<evidence type="ECO:0000256" key="8">
    <source>
        <dbReference type="PIRSR" id="PIRSR038994-3"/>
    </source>
</evidence>
<feature type="binding site" evidence="7">
    <location>
        <begin position="306"/>
        <end position="308"/>
    </location>
    <ligand>
        <name>substrate</name>
    </ligand>
</feature>
<dbReference type="Gene3D" id="2.30.40.10">
    <property type="entry name" value="Urease, subunit C, domain 1"/>
    <property type="match status" value="1"/>
</dbReference>
<dbReference type="KEGG" id="bih:BIP78_1135"/>
<feature type="binding site" evidence="8">
    <location>
        <position position="191"/>
    </location>
    <ligand>
        <name>Zn(2+)</name>
        <dbReference type="ChEBI" id="CHEBI:29105"/>
    </ligand>
</feature>
<feature type="binding site" evidence="7">
    <location>
        <position position="223"/>
    </location>
    <ligand>
        <name>substrate</name>
    </ligand>
</feature>
<dbReference type="Gene3D" id="3.20.20.140">
    <property type="entry name" value="Metal-dependent hydrolases"/>
    <property type="match status" value="1"/>
</dbReference>
<dbReference type="PIRSF" id="PIRSF038994">
    <property type="entry name" value="NagA"/>
    <property type="match status" value="1"/>
</dbReference>
<feature type="binding site" evidence="8">
    <location>
        <position position="212"/>
    </location>
    <ligand>
        <name>Zn(2+)</name>
        <dbReference type="ChEBI" id="CHEBI:29105"/>
    </ligand>
</feature>
<evidence type="ECO:0000259" key="9">
    <source>
        <dbReference type="Pfam" id="PF01979"/>
    </source>
</evidence>
<evidence type="ECO:0000256" key="4">
    <source>
        <dbReference type="ARBA" id="ARBA00023277"/>
    </source>
</evidence>
<proteinExistence type="inferred from homology"/>
<feature type="domain" description="Amidohydrolase-related" evidence="9">
    <location>
        <begin position="53"/>
        <end position="377"/>
    </location>
</feature>
<protein>
    <submittedName>
        <fullName evidence="10">N-acetylglucosamine-6-phosphate deacetylase</fullName>
    </submittedName>
</protein>
<comment type="cofactor">
    <cofactor evidence="8">
        <name>a divalent metal cation</name>
        <dbReference type="ChEBI" id="CHEBI:60240"/>
    </cofactor>
    <text evidence="8">Binds 1 divalent metal cation per subunit.</text>
</comment>
<evidence type="ECO:0000256" key="3">
    <source>
        <dbReference type="ARBA" id="ARBA00022801"/>
    </source>
</evidence>
<dbReference type="Proteomes" id="UP000287233">
    <property type="component" value="Chromosome"/>
</dbReference>
<feature type="binding site" evidence="7">
    <location>
        <position position="136"/>
    </location>
    <ligand>
        <name>substrate</name>
    </ligand>
</feature>
<reference evidence="11" key="1">
    <citation type="submission" date="2018-12" db="EMBL/GenBank/DDBJ databases">
        <title>Complete genome sequence of an uncultured bacterium of the candidate phylum Bipolaricaulota.</title>
        <authorList>
            <person name="Kadnikov V.V."/>
            <person name="Mardanov A.V."/>
            <person name="Beletsky A.V."/>
            <person name="Frank Y.A."/>
            <person name="Karnachuk O.V."/>
            <person name="Ravin N.V."/>
        </authorList>
    </citation>
    <scope>NUCLEOTIDE SEQUENCE [LARGE SCALE GENOMIC DNA]</scope>
</reference>
<feature type="binding site" evidence="7">
    <location>
        <begin position="215"/>
        <end position="216"/>
    </location>
    <ligand>
        <name>substrate</name>
    </ligand>
</feature>
<evidence type="ECO:0000256" key="7">
    <source>
        <dbReference type="PIRSR" id="PIRSR038994-2"/>
    </source>
</evidence>
<evidence type="ECO:0000256" key="1">
    <source>
        <dbReference type="ARBA" id="ARBA00010716"/>
    </source>
</evidence>
<dbReference type="InterPro" id="IPR032466">
    <property type="entry name" value="Metal_Hydrolase"/>
</dbReference>
<feature type="active site" description="Proton donor/acceptor" evidence="6">
    <location>
        <position position="273"/>
    </location>
</feature>
<feature type="binding site" evidence="7">
    <location>
        <position position="246"/>
    </location>
    <ligand>
        <name>substrate</name>
    </ligand>
</feature>
<gene>
    <name evidence="10" type="ORF">BIP78_1135</name>
</gene>
<dbReference type="PANTHER" id="PTHR11113:SF14">
    <property type="entry name" value="N-ACETYLGLUCOSAMINE-6-PHOSPHATE DEACETYLASE"/>
    <property type="match status" value="1"/>
</dbReference>
<dbReference type="SUPFAM" id="SSF51338">
    <property type="entry name" value="Composite domain of metallo-dependent hydrolases"/>
    <property type="match status" value="1"/>
</dbReference>
<dbReference type="Pfam" id="PF01979">
    <property type="entry name" value="Amidohydro_1"/>
    <property type="match status" value="1"/>
</dbReference>
<organism evidence="10 11">
    <name type="scientific">Bipolaricaulis sibiricus</name>
    <dbReference type="NCBI Taxonomy" id="2501609"/>
    <lineage>
        <taxon>Bacteria</taxon>
        <taxon>Candidatus Bipolaricaulota</taxon>
        <taxon>Candidatus Bipolaricaulia</taxon>
        <taxon>Candidatus Bipolaricaulales</taxon>
        <taxon>Candidatus Bipolaricaulaceae</taxon>
        <taxon>Candidatus Bipolaricaulis</taxon>
    </lineage>
</organism>
<keyword evidence="4 5" id="KW-0119">Carbohydrate metabolism</keyword>
<dbReference type="GO" id="GO:0006046">
    <property type="term" value="P:N-acetylglucosamine catabolic process"/>
    <property type="evidence" value="ECO:0007669"/>
    <property type="project" value="TreeGrafter"/>
</dbReference>
<dbReference type="EMBL" id="CP034928">
    <property type="protein sequence ID" value="QAA76901.1"/>
    <property type="molecule type" value="Genomic_DNA"/>
</dbReference>
<dbReference type="InterPro" id="IPR003764">
    <property type="entry name" value="GlcNAc_6-P_deAcase"/>
</dbReference>
<keyword evidence="2 8" id="KW-0479">Metal-binding</keyword>
<evidence type="ECO:0000313" key="11">
    <source>
        <dbReference type="Proteomes" id="UP000287233"/>
    </source>
</evidence>
<sequence length="388" mass="40158">MEKGGSLLIRNARLVTPAGVRAGDCLIQDGRIAAVGEVKNPGRAPDLDAEGRYLAPGFLDLHVHGGAGADFMDGDPDAARAVALFHAQHGTTGLLATIVPGPLDRMRRAMAAAAGVPGILGIHLEGPFLNPEKAGALDPGWFLPPGRDAFRELVAGFEHEIKVVTFAPELPGALDLVAEIEAIGAVPAIGHTAATHQGAEQAFQRGARHVTHLGNAMTGLHHRAPGCVGAALLSAASVELVCDGAHLHPVFVRLVVEFLRGRGELHRLCLVTDATAAAGMPDGNYRLGDREVCLERGAVRLADGTLAGSALTLDQALRNATRSANLPLEDALVLVTASPAQVLGLDGVIGALAVGARADLVFLDPDLTVLTTFQSGEIAATGRQIKSR</sequence>
<dbReference type="InterPro" id="IPR006680">
    <property type="entry name" value="Amidohydro-rel"/>
</dbReference>
<evidence type="ECO:0000256" key="5">
    <source>
        <dbReference type="PIRNR" id="PIRNR038994"/>
    </source>
</evidence>
<dbReference type="CDD" id="cd00854">
    <property type="entry name" value="NagA"/>
    <property type="match status" value="1"/>
</dbReference>
<dbReference type="InterPro" id="IPR011059">
    <property type="entry name" value="Metal-dep_hydrolase_composite"/>
</dbReference>
<evidence type="ECO:0000313" key="10">
    <source>
        <dbReference type="EMBL" id="QAA76901.1"/>
    </source>
</evidence>